<dbReference type="SUPFAM" id="SSF51703">
    <property type="entry name" value="Cobalamin (vitamin B12)-dependent enzymes"/>
    <property type="match status" value="1"/>
</dbReference>
<dbReference type="EMBL" id="LT629757">
    <property type="protein sequence ID" value="SDR99790.1"/>
    <property type="molecule type" value="Genomic_DNA"/>
</dbReference>
<dbReference type="InterPro" id="IPR016176">
    <property type="entry name" value="Cbl-dep_enz_cat"/>
</dbReference>
<dbReference type="Proteomes" id="UP000198859">
    <property type="component" value="Chromosome I"/>
</dbReference>
<evidence type="ECO:0000313" key="3">
    <source>
        <dbReference type="Proteomes" id="UP000198859"/>
    </source>
</evidence>
<gene>
    <name evidence="2" type="ORF">SAMN04488570_0905</name>
</gene>
<dbReference type="GO" id="GO:0031419">
    <property type="term" value="F:cobalamin binding"/>
    <property type="evidence" value="ECO:0007669"/>
    <property type="project" value="InterPro"/>
</dbReference>
<reference evidence="3" key="1">
    <citation type="submission" date="2016-10" db="EMBL/GenBank/DDBJ databases">
        <authorList>
            <person name="Varghese N."/>
            <person name="Submissions S."/>
        </authorList>
    </citation>
    <scope>NUCLEOTIDE SEQUENCE [LARGE SCALE GENOMIC DNA]</scope>
    <source>
        <strain evidence="3">DSM 22127</strain>
    </source>
</reference>
<dbReference type="RefSeq" id="WP_091726575.1">
    <property type="nucleotide sequence ID" value="NZ_LT629757.1"/>
</dbReference>
<dbReference type="AlphaFoldDB" id="A0A1H1NLQ5"/>
<dbReference type="OrthoDB" id="9759220at2"/>
<sequence length="521" mass="56960">MGKLHLDPRTVAQARELAARVGQPIVDLARRHTTVSVERATLRLAGLAGADPDGTPWVNRLADAVRADVDLDHGLALPVWDALARGEAEDLLTLAQKAAAGSVRFRLPEGDDARTARAASRAAVGEGIRRVDVRREEREGLIREIGDAPRQPWIYLIVATGDIYEDIPQAQQAAREGADVIAVIRSTGQSLLDYVPEGATRDGFAGTYATQENFRLMRAALDETGRELGRYVRLTNYASGLCMPEIAALAGLERLDMMLNDSMYGILFRDINPVRTFVDQRFSRQVHARAGIIINTGEDNYLTTADAVEAAHTVTTSQLLNEFFAHEAGLEDWQLGLGHAFEITPEIPDSFRLELAHALLARELFPDAPLKWMPPTRHMTGDVFRGYLLDGFFNLAGALTGQGILLVGMMTEAVVTPWLSDRDLALQNVRYVLDSAGRLAEDFHPAPDGVIAERARHVLGESIDLLTRITERDRGLLDAIADGTFGLMKRPADAGRGLEGVAVTSEAYYNPASEILAEGER</sequence>
<evidence type="ECO:0000313" key="2">
    <source>
        <dbReference type="EMBL" id="SDR99790.1"/>
    </source>
</evidence>
<dbReference type="Pfam" id="PF09043">
    <property type="entry name" value="Lys-AminoMut_A"/>
    <property type="match status" value="1"/>
</dbReference>
<dbReference type="InterPro" id="IPR037086">
    <property type="entry name" value="Lys-AminoMut_asu_sf"/>
</dbReference>
<accession>A0A1H1NLQ5</accession>
<organism evidence="2 3">
    <name type="scientific">Nocardioides scoriae</name>
    <dbReference type="NCBI Taxonomy" id="642780"/>
    <lineage>
        <taxon>Bacteria</taxon>
        <taxon>Bacillati</taxon>
        <taxon>Actinomycetota</taxon>
        <taxon>Actinomycetes</taxon>
        <taxon>Propionibacteriales</taxon>
        <taxon>Nocardioidaceae</taxon>
        <taxon>Nocardioides</taxon>
    </lineage>
</organism>
<feature type="domain" description="D-Lysine 5,6-aminomutase alpha subunit" evidence="1">
    <location>
        <begin position="4"/>
        <end position="514"/>
    </location>
</feature>
<keyword evidence="3" id="KW-1185">Reference proteome</keyword>
<dbReference type="InterPro" id="IPR015130">
    <property type="entry name" value="Lys-AminoMut_A"/>
</dbReference>
<proteinExistence type="predicted"/>
<protein>
    <submittedName>
        <fullName evidence="2">Beta-lysine 5,6-aminomutase alpha subunit /D-lysine 5,6-aminomutase alpha subunit</fullName>
    </submittedName>
</protein>
<dbReference type="Gene3D" id="3.20.20.440">
    <property type="entry name" value="D-Lysine 5,6-aminomutase alpha subunit"/>
    <property type="match status" value="1"/>
</dbReference>
<dbReference type="STRING" id="642780.SAMN04488570_0905"/>
<name>A0A1H1NLQ5_9ACTN</name>
<evidence type="ECO:0000259" key="1">
    <source>
        <dbReference type="Pfam" id="PF09043"/>
    </source>
</evidence>
<dbReference type="GO" id="GO:0003824">
    <property type="term" value="F:catalytic activity"/>
    <property type="evidence" value="ECO:0007669"/>
    <property type="project" value="InterPro"/>
</dbReference>